<keyword evidence="3" id="KW-1185">Reference proteome</keyword>
<dbReference type="SUPFAM" id="SSF110710">
    <property type="entry name" value="TTHA0583/YokD-like"/>
    <property type="match status" value="1"/>
</dbReference>
<evidence type="ECO:0000256" key="1">
    <source>
        <dbReference type="RuleBase" id="RU365031"/>
    </source>
</evidence>
<comment type="catalytic activity">
    <reaction evidence="1">
        <text>a 2-deoxystreptamine antibiotic + acetyl-CoA = an N(3)-acetyl-2-deoxystreptamine antibiotic + CoA + H(+)</text>
        <dbReference type="Rhea" id="RHEA:12665"/>
        <dbReference type="ChEBI" id="CHEBI:15378"/>
        <dbReference type="ChEBI" id="CHEBI:57287"/>
        <dbReference type="ChEBI" id="CHEBI:57288"/>
        <dbReference type="ChEBI" id="CHEBI:57921"/>
        <dbReference type="ChEBI" id="CHEBI:77452"/>
        <dbReference type="EC" id="2.3.1.81"/>
    </reaction>
</comment>
<keyword evidence="1" id="KW-0808">Transferase</keyword>
<keyword evidence="1" id="KW-0046">Antibiotic resistance</keyword>
<evidence type="ECO:0000313" key="3">
    <source>
        <dbReference type="Proteomes" id="UP001595699"/>
    </source>
</evidence>
<organism evidence="2 3">
    <name type="scientific">Tenggerimyces flavus</name>
    <dbReference type="NCBI Taxonomy" id="1708749"/>
    <lineage>
        <taxon>Bacteria</taxon>
        <taxon>Bacillati</taxon>
        <taxon>Actinomycetota</taxon>
        <taxon>Actinomycetes</taxon>
        <taxon>Propionibacteriales</taxon>
        <taxon>Nocardioidaceae</taxon>
        <taxon>Tenggerimyces</taxon>
    </lineage>
</organism>
<dbReference type="EMBL" id="JBHRZH010000004">
    <property type="protein sequence ID" value="MFC3759953.1"/>
    <property type="molecule type" value="Genomic_DNA"/>
</dbReference>
<dbReference type="RefSeq" id="WP_385926180.1">
    <property type="nucleotide sequence ID" value="NZ_JBHRZH010000004.1"/>
</dbReference>
<keyword evidence="1" id="KW-0012">Acyltransferase</keyword>
<dbReference type="EC" id="2.3.1.-" evidence="1"/>
<sequence length="130" mass="14020">MPLGPLDVLADLGGHVLLLGIGHTSNTTIHLAEQRLGRSLFYRYAKTAPGVWAEFPNVSGESHRFDDLEPALAPKATEVRIGDCRARLVAVRDVLEATDRAVRADPRALLCADPACERCADAYGQRLASA</sequence>
<dbReference type="Pfam" id="PF02522">
    <property type="entry name" value="Antibiotic_NAT"/>
    <property type="match status" value="1"/>
</dbReference>
<dbReference type="Proteomes" id="UP001595699">
    <property type="component" value="Unassembled WGS sequence"/>
</dbReference>
<comment type="similarity">
    <text evidence="1">Belongs to the antibiotic N-acetyltransferase family.</text>
</comment>
<evidence type="ECO:0000313" key="2">
    <source>
        <dbReference type="EMBL" id="MFC3759953.1"/>
    </source>
</evidence>
<name>A0ABV7Y737_9ACTN</name>
<dbReference type="InterPro" id="IPR003679">
    <property type="entry name" value="Amioglycoside_AcTrfase"/>
</dbReference>
<comment type="caution">
    <text evidence="2">The sequence shown here is derived from an EMBL/GenBank/DDBJ whole genome shotgun (WGS) entry which is preliminary data.</text>
</comment>
<gene>
    <name evidence="2" type="ORF">ACFOUW_03830</name>
</gene>
<accession>A0ABV7Y737</accession>
<dbReference type="InterPro" id="IPR028345">
    <property type="entry name" value="Antibiotic_NAT-like"/>
</dbReference>
<proteinExistence type="inferred from homology"/>
<protein>
    <recommendedName>
        <fullName evidence="1">Aminoglycoside N(3)-acetyltransferase</fullName>
        <ecNumber evidence="1">2.3.1.-</ecNumber>
    </recommendedName>
</protein>
<reference evidence="3" key="1">
    <citation type="journal article" date="2019" name="Int. J. Syst. Evol. Microbiol.">
        <title>The Global Catalogue of Microorganisms (GCM) 10K type strain sequencing project: providing services to taxonomists for standard genome sequencing and annotation.</title>
        <authorList>
            <consortium name="The Broad Institute Genomics Platform"/>
            <consortium name="The Broad Institute Genome Sequencing Center for Infectious Disease"/>
            <person name="Wu L."/>
            <person name="Ma J."/>
        </authorList>
    </citation>
    <scope>NUCLEOTIDE SEQUENCE [LARGE SCALE GENOMIC DNA]</scope>
    <source>
        <strain evidence="3">CGMCC 4.7241</strain>
    </source>
</reference>